<protein>
    <submittedName>
        <fullName evidence="1">Uncharacterized protein</fullName>
    </submittedName>
</protein>
<keyword evidence="2" id="KW-1185">Reference proteome</keyword>
<gene>
    <name evidence="1" type="ORF">MUK42_14561</name>
</gene>
<organism evidence="1 2">
    <name type="scientific">Musa troglodytarum</name>
    <name type="common">fe'i banana</name>
    <dbReference type="NCBI Taxonomy" id="320322"/>
    <lineage>
        <taxon>Eukaryota</taxon>
        <taxon>Viridiplantae</taxon>
        <taxon>Streptophyta</taxon>
        <taxon>Embryophyta</taxon>
        <taxon>Tracheophyta</taxon>
        <taxon>Spermatophyta</taxon>
        <taxon>Magnoliopsida</taxon>
        <taxon>Liliopsida</taxon>
        <taxon>Zingiberales</taxon>
        <taxon>Musaceae</taxon>
        <taxon>Musa</taxon>
    </lineage>
</organism>
<name>A0A9E7H5J3_9LILI</name>
<accession>A0A9E7H5J3</accession>
<evidence type="ECO:0000313" key="2">
    <source>
        <dbReference type="Proteomes" id="UP001055439"/>
    </source>
</evidence>
<dbReference type="EMBL" id="CP097510">
    <property type="protein sequence ID" value="URE27195.1"/>
    <property type="molecule type" value="Genomic_DNA"/>
</dbReference>
<reference evidence="1" key="1">
    <citation type="submission" date="2022-05" db="EMBL/GenBank/DDBJ databases">
        <title>The Musa troglodytarum L. genome provides insights into the mechanism of non-climacteric behaviour and enrichment of carotenoids.</title>
        <authorList>
            <person name="Wang J."/>
        </authorList>
    </citation>
    <scope>NUCLEOTIDE SEQUENCE</scope>
    <source>
        <tissue evidence="1">Leaf</tissue>
    </source>
</reference>
<dbReference type="AlphaFoldDB" id="A0A9E7H5J3"/>
<dbReference type="Proteomes" id="UP001055439">
    <property type="component" value="Chromosome 8"/>
</dbReference>
<sequence length="100" mass="10486">MPKNRAYGIRATLIGDPPKSYVAFSLNIDGGGVDAGLRQPSFKWGVVVLAVHANASPADIFVHASNAKILLQTFPLLLGTNRTTDIDISLFGSSDSGVSS</sequence>
<proteinExistence type="predicted"/>
<evidence type="ECO:0000313" key="1">
    <source>
        <dbReference type="EMBL" id="URE27195.1"/>
    </source>
</evidence>